<proteinExistence type="predicted"/>
<protein>
    <submittedName>
        <fullName evidence="2">Uncharacterized protein</fullName>
    </submittedName>
</protein>
<dbReference type="EMBL" id="JRKJ01000019">
    <property type="protein sequence ID" value="KGQ18433.1"/>
    <property type="molecule type" value="Genomic_DNA"/>
</dbReference>
<reference evidence="2 3" key="1">
    <citation type="submission" date="2014-09" db="EMBL/GenBank/DDBJ databases">
        <title>Genome sequences of Lysobacter dokdonensis DS-58.</title>
        <authorList>
            <person name="Kim J.F."/>
            <person name="Kwak M.-J."/>
        </authorList>
    </citation>
    <scope>NUCLEOTIDE SEQUENCE [LARGE SCALE GENOMIC DNA]</scope>
    <source>
        <strain evidence="2 3">DS-58</strain>
    </source>
</reference>
<evidence type="ECO:0000256" key="1">
    <source>
        <dbReference type="SAM" id="MobiDB-lite"/>
    </source>
</evidence>
<accession>A0A0A2WFA3</accession>
<gene>
    <name evidence="2" type="ORF">LF41_728</name>
</gene>
<organism evidence="2 3">
    <name type="scientific">Lysobacter dokdonensis DS-58</name>
    <dbReference type="NCBI Taxonomy" id="1300345"/>
    <lineage>
        <taxon>Bacteria</taxon>
        <taxon>Pseudomonadati</taxon>
        <taxon>Pseudomonadota</taxon>
        <taxon>Gammaproteobacteria</taxon>
        <taxon>Lysobacterales</taxon>
        <taxon>Lysobacteraceae</taxon>
        <taxon>Noviluteimonas</taxon>
    </lineage>
</organism>
<name>A0A0A2WFA3_9GAMM</name>
<dbReference type="STRING" id="1300345.LF41_728"/>
<evidence type="ECO:0000313" key="2">
    <source>
        <dbReference type="EMBL" id="KGQ18433.1"/>
    </source>
</evidence>
<feature type="region of interest" description="Disordered" evidence="1">
    <location>
        <begin position="1"/>
        <end position="22"/>
    </location>
</feature>
<sequence>MPRDGQGHRPLTPRGWPRPADGVTIQAELATPLLRGRAFLRRSAAAGPPFPVADPAPTP</sequence>
<comment type="caution">
    <text evidence="2">The sequence shown here is derived from an EMBL/GenBank/DDBJ whole genome shotgun (WGS) entry which is preliminary data.</text>
</comment>
<dbReference type="Proteomes" id="UP000030518">
    <property type="component" value="Unassembled WGS sequence"/>
</dbReference>
<dbReference type="AlphaFoldDB" id="A0A0A2WFA3"/>
<evidence type="ECO:0000313" key="3">
    <source>
        <dbReference type="Proteomes" id="UP000030518"/>
    </source>
</evidence>
<keyword evidence="3" id="KW-1185">Reference proteome</keyword>